<keyword evidence="2" id="KW-1185">Reference proteome</keyword>
<reference evidence="1" key="1">
    <citation type="journal article" date="2021" name="Genome Biol. Evol.">
        <title>A High-Quality Reference Genome for a Parasitic Bivalve with Doubly Uniparental Inheritance (Bivalvia: Unionida).</title>
        <authorList>
            <person name="Smith C.H."/>
        </authorList>
    </citation>
    <scope>NUCLEOTIDE SEQUENCE</scope>
    <source>
        <strain evidence="1">CHS0354</strain>
    </source>
</reference>
<dbReference type="Proteomes" id="UP001195483">
    <property type="component" value="Unassembled WGS sequence"/>
</dbReference>
<proteinExistence type="predicted"/>
<gene>
    <name evidence="1" type="ORF">CHS0354_014469</name>
</gene>
<reference evidence="1" key="2">
    <citation type="journal article" date="2021" name="Genome Biol. Evol.">
        <title>Developing a high-quality reference genome for a parasitic bivalve with doubly uniparental inheritance (Bivalvia: Unionida).</title>
        <authorList>
            <person name="Smith C.H."/>
        </authorList>
    </citation>
    <scope>NUCLEOTIDE SEQUENCE</scope>
    <source>
        <strain evidence="1">CHS0354</strain>
        <tissue evidence="1">Mantle</tissue>
    </source>
</reference>
<dbReference type="EMBL" id="JAEAOA010000895">
    <property type="protein sequence ID" value="KAK3587954.1"/>
    <property type="molecule type" value="Genomic_DNA"/>
</dbReference>
<sequence>MWMRAKQHTETLHDDVDATVGEHRVLNSGKHDVIESAVKTTTDSAKISRCYNAIALKVFNVVDLPAFTAQNLQDVHQADLLFYAQLAYAVTTSKSPLPQRGSQSFQSFGTVVYRCFVAKRGQIQHLGEAKGRSTTNASKTSWSDSTVRYLKDSLGEVDFPVNNDNIIDAIGLSGRAEQHLPSNTV</sequence>
<accession>A0AAE0VRX9</accession>
<organism evidence="1 2">
    <name type="scientific">Potamilus streckersoni</name>
    <dbReference type="NCBI Taxonomy" id="2493646"/>
    <lineage>
        <taxon>Eukaryota</taxon>
        <taxon>Metazoa</taxon>
        <taxon>Spiralia</taxon>
        <taxon>Lophotrochozoa</taxon>
        <taxon>Mollusca</taxon>
        <taxon>Bivalvia</taxon>
        <taxon>Autobranchia</taxon>
        <taxon>Heteroconchia</taxon>
        <taxon>Palaeoheterodonta</taxon>
        <taxon>Unionida</taxon>
        <taxon>Unionoidea</taxon>
        <taxon>Unionidae</taxon>
        <taxon>Ambleminae</taxon>
        <taxon>Lampsilini</taxon>
        <taxon>Potamilus</taxon>
    </lineage>
</organism>
<evidence type="ECO:0000313" key="2">
    <source>
        <dbReference type="Proteomes" id="UP001195483"/>
    </source>
</evidence>
<evidence type="ECO:0000313" key="1">
    <source>
        <dbReference type="EMBL" id="KAK3587954.1"/>
    </source>
</evidence>
<reference evidence="1" key="3">
    <citation type="submission" date="2023-05" db="EMBL/GenBank/DDBJ databases">
        <authorList>
            <person name="Smith C.H."/>
        </authorList>
    </citation>
    <scope>NUCLEOTIDE SEQUENCE</scope>
    <source>
        <strain evidence="1">CHS0354</strain>
        <tissue evidence="1">Mantle</tissue>
    </source>
</reference>
<protein>
    <submittedName>
        <fullName evidence="1">Uncharacterized protein</fullName>
    </submittedName>
</protein>
<name>A0AAE0VRX9_9BIVA</name>
<dbReference type="AlphaFoldDB" id="A0AAE0VRX9"/>
<comment type="caution">
    <text evidence="1">The sequence shown here is derived from an EMBL/GenBank/DDBJ whole genome shotgun (WGS) entry which is preliminary data.</text>
</comment>